<evidence type="ECO:0000313" key="4">
    <source>
        <dbReference type="Proteomes" id="UP000178873"/>
    </source>
</evidence>
<dbReference type="Gene3D" id="3.30.1490.20">
    <property type="entry name" value="ATP-grasp fold, A domain"/>
    <property type="match status" value="1"/>
</dbReference>
<evidence type="ECO:0000259" key="2">
    <source>
        <dbReference type="PROSITE" id="PS50975"/>
    </source>
</evidence>
<dbReference type="PROSITE" id="PS50975">
    <property type="entry name" value="ATP_GRASP"/>
    <property type="match status" value="1"/>
</dbReference>
<dbReference type="Pfam" id="PF02786">
    <property type="entry name" value="CPSase_L_D2"/>
    <property type="match status" value="1"/>
</dbReference>
<dbReference type="SUPFAM" id="SSF56059">
    <property type="entry name" value="Glutathione synthetase ATP-binding domain-like"/>
    <property type="match status" value="1"/>
</dbReference>
<dbReference type="AlphaFoldDB" id="A0A1G2M6R9"/>
<dbReference type="PANTHER" id="PTHR21621:SF0">
    <property type="entry name" value="BETA-CITRYLGLUTAMATE SYNTHASE B-RELATED"/>
    <property type="match status" value="1"/>
</dbReference>
<keyword evidence="1" id="KW-0067">ATP-binding</keyword>
<protein>
    <recommendedName>
        <fullName evidence="2">ATP-grasp domain-containing protein</fullName>
    </recommendedName>
</protein>
<dbReference type="GO" id="GO:0005524">
    <property type="term" value="F:ATP binding"/>
    <property type="evidence" value="ECO:0007669"/>
    <property type="project" value="UniProtKB-UniRule"/>
</dbReference>
<accession>A0A1G2M6R9</accession>
<keyword evidence="1" id="KW-0547">Nucleotide-binding</keyword>
<comment type="caution">
    <text evidence="3">The sequence shown here is derived from an EMBL/GenBank/DDBJ whole genome shotgun (WGS) entry which is preliminary data.</text>
</comment>
<evidence type="ECO:0000313" key="3">
    <source>
        <dbReference type="EMBL" id="OHA18809.1"/>
    </source>
</evidence>
<dbReference type="InterPro" id="IPR011761">
    <property type="entry name" value="ATP-grasp"/>
</dbReference>
<sequence>MHRPPEPEAKYGSVKCVFCGDSPVSHISSYINETLLILFHAAVSKIGLERIVRWIDPVTEFSARSFIKISRLFSLITISENPETIASLRSRLIFDEAVRRNIPIHHFFFMGKPVDWFEAYVRGRWHCFPSIPLPPELARDPFELIDDKYRLKQELAKARIAVPISFSATTISSAVNAFKKIAAPVIVKPRTGSRGRHTTVFITKEKELIEAFRCARKLNQFVLIEEYLTGSVCRATLVNGTLRGFLKGDSPYVIGNGTSSIQELIAEKNKTRHSRVAEVLIRPELTMFTRRQGYELDDVLPKGTVLPVLSRTGRLFGGSTREMCSEIHSKLVEKLEQAARVAGGTVIGFDVITPDPTKDPDTVHWGIIEGNSVPFIDLHDFALEGKPANVAQYIWDLWK</sequence>
<evidence type="ECO:0000256" key="1">
    <source>
        <dbReference type="PROSITE-ProRule" id="PRU00409"/>
    </source>
</evidence>
<reference evidence="3 4" key="1">
    <citation type="journal article" date="2016" name="Nat. Commun.">
        <title>Thousands of microbial genomes shed light on interconnected biogeochemical processes in an aquifer system.</title>
        <authorList>
            <person name="Anantharaman K."/>
            <person name="Brown C.T."/>
            <person name="Hug L.A."/>
            <person name="Sharon I."/>
            <person name="Castelle C.J."/>
            <person name="Probst A.J."/>
            <person name="Thomas B.C."/>
            <person name="Singh A."/>
            <person name="Wilkins M.J."/>
            <person name="Karaoz U."/>
            <person name="Brodie E.L."/>
            <person name="Williams K.H."/>
            <person name="Hubbard S.S."/>
            <person name="Banfield J.F."/>
        </authorList>
    </citation>
    <scope>NUCLEOTIDE SEQUENCE [LARGE SCALE GENOMIC DNA]</scope>
</reference>
<dbReference type="PANTHER" id="PTHR21621">
    <property type="entry name" value="RIBOSOMAL PROTEIN S6 MODIFICATION PROTEIN"/>
    <property type="match status" value="1"/>
</dbReference>
<feature type="domain" description="ATP-grasp" evidence="2">
    <location>
        <begin position="152"/>
        <end position="399"/>
    </location>
</feature>
<dbReference type="EMBL" id="MHRF01000001">
    <property type="protein sequence ID" value="OHA18809.1"/>
    <property type="molecule type" value="Genomic_DNA"/>
</dbReference>
<proteinExistence type="predicted"/>
<dbReference type="Proteomes" id="UP000178873">
    <property type="component" value="Unassembled WGS sequence"/>
</dbReference>
<dbReference type="InterPro" id="IPR013815">
    <property type="entry name" value="ATP_grasp_subdomain_1"/>
</dbReference>
<gene>
    <name evidence="3" type="ORF">A2664_04875</name>
</gene>
<organism evidence="3 4">
    <name type="scientific">Candidatus Taylorbacteria bacterium RIFCSPHIGHO2_01_FULL_46_22b</name>
    <dbReference type="NCBI Taxonomy" id="1802301"/>
    <lineage>
        <taxon>Bacteria</taxon>
        <taxon>Candidatus Tayloriibacteriota</taxon>
    </lineage>
</organism>
<dbReference type="STRING" id="1802301.A2664_04875"/>
<dbReference type="InterPro" id="IPR005479">
    <property type="entry name" value="CPAse_ATP-bd"/>
</dbReference>
<dbReference type="GO" id="GO:0046872">
    <property type="term" value="F:metal ion binding"/>
    <property type="evidence" value="ECO:0007669"/>
    <property type="project" value="InterPro"/>
</dbReference>
<name>A0A1G2M6R9_9BACT</name>
<dbReference type="GO" id="GO:0005737">
    <property type="term" value="C:cytoplasm"/>
    <property type="evidence" value="ECO:0007669"/>
    <property type="project" value="TreeGrafter"/>
</dbReference>
<dbReference type="GO" id="GO:0016879">
    <property type="term" value="F:ligase activity, forming carbon-nitrogen bonds"/>
    <property type="evidence" value="ECO:0007669"/>
    <property type="project" value="TreeGrafter"/>
</dbReference>